<organism evidence="1 2">
    <name type="scientific">Trichothecium roseum</name>
    <dbReference type="NCBI Taxonomy" id="47278"/>
    <lineage>
        <taxon>Eukaryota</taxon>
        <taxon>Fungi</taxon>
        <taxon>Dikarya</taxon>
        <taxon>Ascomycota</taxon>
        <taxon>Pezizomycotina</taxon>
        <taxon>Sordariomycetes</taxon>
        <taxon>Hypocreomycetidae</taxon>
        <taxon>Hypocreales</taxon>
        <taxon>Hypocreales incertae sedis</taxon>
        <taxon>Trichothecium</taxon>
    </lineage>
</organism>
<sequence length="608" mass="64930">MDGTSTASLTATCDSMRRSAMSTAAELRNYGEERRKLEPSELEKVYLTRYGSLTELCANTEALQQQVERAVVISPRFWASVRELLACEIPTAQAHEQMLKLFRNGRNPVIGKPEWDDHGNLVDALLDLSKFQTKVLQLESQELQDKELESKEYLALKDKLQNALQPYAMASPEYSEQRDLGDLPPSYDNATGEASSSSRWSFSSITNSLKAMTSSILPGPSPMATALCRASADGNVSQITGLLGQDAPINGRDADGYTPLYRAVTADQAEAVEVLLSHGADPRAGKPPIIFVAAMHGHLAAAKALINKGARVNDKSMTGYPYFLDVVNSGNVQGVEFLVQHGANVNAKSIDGTPAIAHAVARGHLDVVRTLLDRGANVNATSIDGTPILITAIEKWDKVGELLLDRGADPNSQSITGLPALAGAVSKRDVQWTKRLLKAGASARCSEITGQPSLISVVQDSRMREELQEELVQLLLEGGADANAADIFASKPALRHAMERKNVNLVAMLLQHGAVPSQGVGKEELLCWCVGANRPDLVLPMLEAGVDPNAVDRKGKTALGVARHKADGAMVRLLQKYGAGSGAGSGGAGGAGPGRDAPPTYDRAMKEN</sequence>
<comment type="caution">
    <text evidence="1">The sequence shown here is derived from an EMBL/GenBank/DDBJ whole genome shotgun (WGS) entry which is preliminary data.</text>
</comment>
<dbReference type="EMBL" id="CM047940">
    <property type="protein sequence ID" value="KAI9903774.1"/>
    <property type="molecule type" value="Genomic_DNA"/>
</dbReference>
<evidence type="ECO:0000313" key="1">
    <source>
        <dbReference type="EMBL" id="KAI9903774.1"/>
    </source>
</evidence>
<proteinExistence type="predicted"/>
<protein>
    <submittedName>
        <fullName evidence="1">Uncharacterized protein</fullName>
    </submittedName>
</protein>
<keyword evidence="2" id="KW-1185">Reference proteome</keyword>
<reference evidence="1" key="1">
    <citation type="submission" date="2022-10" db="EMBL/GenBank/DDBJ databases">
        <title>Complete Genome of Trichothecium roseum strain YXFP-22015, a Plant Pathogen Isolated from Citrus.</title>
        <authorList>
            <person name="Wang Y."/>
            <person name="Zhu L."/>
        </authorList>
    </citation>
    <scope>NUCLEOTIDE SEQUENCE</scope>
    <source>
        <strain evidence="1">YXFP-22015</strain>
    </source>
</reference>
<name>A0ACC0VBJ3_9HYPO</name>
<gene>
    <name evidence="1" type="ORF">N3K66_000303</name>
</gene>
<accession>A0ACC0VBJ3</accession>
<evidence type="ECO:0000313" key="2">
    <source>
        <dbReference type="Proteomes" id="UP001163324"/>
    </source>
</evidence>
<dbReference type="Proteomes" id="UP001163324">
    <property type="component" value="Chromosome 1"/>
</dbReference>